<gene>
    <name evidence="1" type="ORF">GCM10023258_11870</name>
</gene>
<protein>
    <recommendedName>
        <fullName evidence="3">MftR C-terminal domain-containing protein</fullName>
    </recommendedName>
</protein>
<evidence type="ECO:0008006" key="3">
    <source>
        <dbReference type="Google" id="ProtNLM"/>
    </source>
</evidence>
<evidence type="ECO:0000313" key="1">
    <source>
        <dbReference type="EMBL" id="GAA5021997.1"/>
    </source>
</evidence>
<sequence length="104" mass="10885">MTPPSAGSPTPHEVSDELRRVVGRWHQLPLDHALSHVPAVRALVQALADRVATARGVPTTAVPDLGPAVVMDQLAVMVHDVLAADPDVDPAVLVDALAGIRRGL</sequence>
<name>A0ABP9J7Z0_9MICO</name>
<organism evidence="1 2">
    <name type="scientific">Terrabacter aeriphilus</name>
    <dbReference type="NCBI Taxonomy" id="515662"/>
    <lineage>
        <taxon>Bacteria</taxon>
        <taxon>Bacillati</taxon>
        <taxon>Actinomycetota</taxon>
        <taxon>Actinomycetes</taxon>
        <taxon>Micrococcales</taxon>
        <taxon>Intrasporangiaceae</taxon>
        <taxon>Terrabacter</taxon>
    </lineage>
</organism>
<comment type="caution">
    <text evidence="1">The sequence shown here is derived from an EMBL/GenBank/DDBJ whole genome shotgun (WGS) entry which is preliminary data.</text>
</comment>
<reference evidence="2" key="1">
    <citation type="journal article" date="2019" name="Int. J. Syst. Evol. Microbiol.">
        <title>The Global Catalogue of Microorganisms (GCM) 10K type strain sequencing project: providing services to taxonomists for standard genome sequencing and annotation.</title>
        <authorList>
            <consortium name="The Broad Institute Genomics Platform"/>
            <consortium name="The Broad Institute Genome Sequencing Center for Infectious Disease"/>
            <person name="Wu L."/>
            <person name="Ma J."/>
        </authorList>
    </citation>
    <scope>NUCLEOTIDE SEQUENCE [LARGE SCALE GENOMIC DNA]</scope>
    <source>
        <strain evidence="2">JCM 17687</strain>
    </source>
</reference>
<dbReference type="Proteomes" id="UP001500427">
    <property type="component" value="Unassembled WGS sequence"/>
</dbReference>
<proteinExistence type="predicted"/>
<keyword evidence="2" id="KW-1185">Reference proteome</keyword>
<accession>A0ABP9J7Z0</accession>
<dbReference type="EMBL" id="BAABIW010000009">
    <property type="protein sequence ID" value="GAA5021997.1"/>
    <property type="molecule type" value="Genomic_DNA"/>
</dbReference>
<evidence type="ECO:0000313" key="2">
    <source>
        <dbReference type="Proteomes" id="UP001500427"/>
    </source>
</evidence>